<dbReference type="GO" id="GO:0012505">
    <property type="term" value="C:endomembrane system"/>
    <property type="evidence" value="ECO:0007669"/>
    <property type="project" value="UniProtKB-SubCell"/>
</dbReference>
<dbReference type="Proteomes" id="UP000094527">
    <property type="component" value="Unassembled WGS sequence"/>
</dbReference>
<dbReference type="AlphaFoldDB" id="A0A1D2MUU3"/>
<keyword evidence="6" id="KW-0808">Transferase</keyword>
<dbReference type="GO" id="GO:0046872">
    <property type="term" value="F:metal ion binding"/>
    <property type="evidence" value="ECO:0007669"/>
    <property type="project" value="UniProtKB-KW"/>
</dbReference>
<evidence type="ECO:0000313" key="6">
    <source>
        <dbReference type="EMBL" id="ODM96668.1"/>
    </source>
</evidence>
<dbReference type="GO" id="GO:0006488">
    <property type="term" value="P:dolichol-linked oligosaccharide biosynthetic process"/>
    <property type="evidence" value="ECO:0007669"/>
    <property type="project" value="InterPro"/>
</dbReference>
<comment type="caution">
    <text evidence="6">The sequence shown here is derived from an EMBL/GenBank/DDBJ whole genome shotgun (WGS) entry which is preliminary data.</text>
</comment>
<sequence>MTTDLWCLIFLSIGAYLITSRIIPRFRDVFIRANLFGIDLCKSTGAEVPEAVGVLCGCVFLVCMFLFIPARFGQEFIRQKECFPHHEKLHVNVCFLFFLCSNLWIRHYPVPKSISNAGGISL</sequence>
<keyword evidence="7" id="KW-1185">Reference proteome</keyword>
<keyword evidence="5" id="KW-0812">Transmembrane</keyword>
<evidence type="ECO:0000256" key="1">
    <source>
        <dbReference type="ARBA" id="ARBA00004127"/>
    </source>
</evidence>
<keyword evidence="4" id="KW-0460">Magnesium</keyword>
<keyword evidence="5" id="KW-1133">Transmembrane helix</keyword>
<dbReference type="OMA" id="FIRQKEC"/>
<dbReference type="GO" id="GO:0016757">
    <property type="term" value="F:glycosyltransferase activity"/>
    <property type="evidence" value="ECO:0007669"/>
    <property type="project" value="UniProtKB-KW"/>
</dbReference>
<comment type="subcellular location">
    <subcellularLocation>
        <location evidence="1">Endomembrane system</location>
        <topology evidence="1">Multi-pass membrane protein</topology>
    </subcellularLocation>
</comment>
<dbReference type="OrthoDB" id="7990303at2759"/>
<dbReference type="EMBL" id="LJIJ01000514">
    <property type="protein sequence ID" value="ODM96668.1"/>
    <property type="molecule type" value="Genomic_DNA"/>
</dbReference>
<keyword evidence="3" id="KW-0479">Metal-binding</keyword>
<evidence type="ECO:0000256" key="3">
    <source>
        <dbReference type="ARBA" id="ARBA00022723"/>
    </source>
</evidence>
<keyword evidence="5" id="KW-0472">Membrane</keyword>
<evidence type="ECO:0000313" key="7">
    <source>
        <dbReference type="Proteomes" id="UP000094527"/>
    </source>
</evidence>
<feature type="transmembrane region" description="Helical" evidence="5">
    <location>
        <begin position="51"/>
        <end position="68"/>
    </location>
</feature>
<dbReference type="STRING" id="48709.A0A1D2MUU3"/>
<proteinExistence type="predicted"/>
<accession>A0A1D2MUU3</accession>
<evidence type="ECO:0000256" key="5">
    <source>
        <dbReference type="SAM" id="Phobius"/>
    </source>
</evidence>
<evidence type="ECO:0000256" key="4">
    <source>
        <dbReference type="ARBA" id="ARBA00022842"/>
    </source>
</evidence>
<dbReference type="InterPro" id="IPR033895">
    <property type="entry name" value="GPT"/>
</dbReference>
<evidence type="ECO:0000256" key="2">
    <source>
        <dbReference type="ARBA" id="ARBA00022676"/>
    </source>
</evidence>
<name>A0A1D2MUU3_ORCCI</name>
<protein>
    <submittedName>
        <fullName evidence="6">UDP-N-acetylglucosamine--dolichyl-phosphate N-acetylglucosaminephosphotransferase</fullName>
    </submittedName>
</protein>
<dbReference type="PANTHER" id="PTHR10571">
    <property type="entry name" value="UDP-N-ACETYLGLUCOSAMINE--DOLICHYL-PHOSPHATE N-ACETYLGLUCOSAMINEPHOSPHOTRANSFERASE"/>
    <property type="match status" value="1"/>
</dbReference>
<keyword evidence="2" id="KW-0328">Glycosyltransferase</keyword>
<dbReference type="GO" id="GO:0016020">
    <property type="term" value="C:membrane"/>
    <property type="evidence" value="ECO:0007669"/>
    <property type="project" value="TreeGrafter"/>
</dbReference>
<gene>
    <name evidence="6" type="ORF">Ocin01_10020</name>
</gene>
<organism evidence="6 7">
    <name type="scientific">Orchesella cincta</name>
    <name type="common">Springtail</name>
    <name type="synonym">Podura cincta</name>
    <dbReference type="NCBI Taxonomy" id="48709"/>
    <lineage>
        <taxon>Eukaryota</taxon>
        <taxon>Metazoa</taxon>
        <taxon>Ecdysozoa</taxon>
        <taxon>Arthropoda</taxon>
        <taxon>Hexapoda</taxon>
        <taxon>Collembola</taxon>
        <taxon>Entomobryomorpha</taxon>
        <taxon>Entomobryoidea</taxon>
        <taxon>Orchesellidae</taxon>
        <taxon>Orchesellinae</taxon>
        <taxon>Orchesella</taxon>
    </lineage>
</organism>
<dbReference type="GO" id="GO:0003975">
    <property type="term" value="F:UDP-N-acetylglucosamine-dolichyl-phosphate N-acetylglucosaminephosphotransferase activity"/>
    <property type="evidence" value="ECO:0007669"/>
    <property type="project" value="InterPro"/>
</dbReference>
<reference evidence="6 7" key="1">
    <citation type="journal article" date="2016" name="Genome Biol. Evol.">
        <title>Gene Family Evolution Reflects Adaptation to Soil Environmental Stressors in the Genome of the Collembolan Orchesella cincta.</title>
        <authorList>
            <person name="Faddeeva-Vakhrusheva A."/>
            <person name="Derks M.F."/>
            <person name="Anvar S.Y."/>
            <person name="Agamennone V."/>
            <person name="Suring W."/>
            <person name="Smit S."/>
            <person name="van Straalen N.M."/>
            <person name="Roelofs D."/>
        </authorList>
    </citation>
    <scope>NUCLEOTIDE SEQUENCE [LARGE SCALE GENOMIC DNA]</scope>
    <source>
        <tissue evidence="6">Mixed pool</tissue>
    </source>
</reference>
<dbReference type="PANTHER" id="PTHR10571:SF0">
    <property type="entry name" value="UDP-N-ACETYLGLUCOSAMINE--DOLICHYL-PHOSPHATE N-ACETYLGLUCOSAMINEPHOSPHOTRANSFERASE"/>
    <property type="match status" value="1"/>
</dbReference>
<feature type="transmembrane region" description="Helical" evidence="5">
    <location>
        <begin position="5"/>
        <end position="23"/>
    </location>
</feature>